<comment type="caution">
    <text evidence="1">The sequence shown here is derived from an EMBL/GenBank/DDBJ whole genome shotgun (WGS) entry which is preliminary data.</text>
</comment>
<dbReference type="EMBL" id="CM045869">
    <property type="protein sequence ID" value="KAI7955081.1"/>
    <property type="molecule type" value="Genomic_DNA"/>
</dbReference>
<feature type="non-terminal residue" evidence="1">
    <location>
        <position position="1"/>
    </location>
</feature>
<protein>
    <submittedName>
        <fullName evidence="1">Uncharacterized protein</fullName>
    </submittedName>
</protein>
<sequence>RSNSTVNKVTSKLQRLWHLTGDTGLGGWCITLKCFGSTNKVDILLGNGTSRRNHIQESVVRRNGRPRSARCNSPAGPAQSAFIIL</sequence>
<accession>A0ACC0EKF3</accession>
<proteinExistence type="predicted"/>
<gene>
    <name evidence="1" type="ORF">MJO28_005481</name>
</gene>
<reference evidence="2" key="2">
    <citation type="journal article" date="2018" name="Mol. Plant Microbe Interact.">
        <title>Genome sequence resources for the wheat stripe rust pathogen (Puccinia striiformis f. sp. tritici) and the barley stripe rust pathogen (Puccinia striiformis f. sp. hordei).</title>
        <authorList>
            <person name="Xia C."/>
            <person name="Wang M."/>
            <person name="Yin C."/>
            <person name="Cornejo O.E."/>
            <person name="Hulbert S.H."/>
            <person name="Chen X."/>
        </authorList>
    </citation>
    <scope>NUCLEOTIDE SEQUENCE [LARGE SCALE GENOMIC DNA]</scope>
    <source>
        <strain evidence="2">93-210</strain>
    </source>
</reference>
<dbReference type="Proteomes" id="UP001060170">
    <property type="component" value="Chromosome 5"/>
</dbReference>
<evidence type="ECO:0000313" key="2">
    <source>
        <dbReference type="Proteomes" id="UP001060170"/>
    </source>
</evidence>
<reference evidence="1 2" key="3">
    <citation type="journal article" date="2022" name="Microbiol. Spectr.">
        <title>Folding features and dynamics of 3D genome architecture in plant fungal pathogens.</title>
        <authorList>
            <person name="Xia C."/>
        </authorList>
    </citation>
    <scope>NUCLEOTIDE SEQUENCE [LARGE SCALE GENOMIC DNA]</scope>
    <source>
        <strain evidence="1 2">93-210</strain>
    </source>
</reference>
<evidence type="ECO:0000313" key="1">
    <source>
        <dbReference type="EMBL" id="KAI7955081.1"/>
    </source>
</evidence>
<organism evidence="1 2">
    <name type="scientific">Puccinia striiformis f. sp. tritici</name>
    <dbReference type="NCBI Taxonomy" id="168172"/>
    <lineage>
        <taxon>Eukaryota</taxon>
        <taxon>Fungi</taxon>
        <taxon>Dikarya</taxon>
        <taxon>Basidiomycota</taxon>
        <taxon>Pucciniomycotina</taxon>
        <taxon>Pucciniomycetes</taxon>
        <taxon>Pucciniales</taxon>
        <taxon>Pucciniaceae</taxon>
        <taxon>Puccinia</taxon>
    </lineage>
</organism>
<reference evidence="2" key="1">
    <citation type="journal article" date="2018" name="BMC Genomics">
        <title>Genomic insights into host adaptation between the wheat stripe rust pathogen (Puccinia striiformis f. sp. tritici) and the barley stripe rust pathogen (Puccinia striiformis f. sp. hordei).</title>
        <authorList>
            <person name="Xia C."/>
            <person name="Wang M."/>
            <person name="Yin C."/>
            <person name="Cornejo O.E."/>
            <person name="Hulbert S.H."/>
            <person name="Chen X."/>
        </authorList>
    </citation>
    <scope>NUCLEOTIDE SEQUENCE [LARGE SCALE GENOMIC DNA]</scope>
    <source>
        <strain evidence="2">93-210</strain>
    </source>
</reference>
<name>A0ACC0EKF3_9BASI</name>
<keyword evidence="2" id="KW-1185">Reference proteome</keyword>